<evidence type="ECO:0000256" key="1">
    <source>
        <dbReference type="SAM" id="Phobius"/>
    </source>
</evidence>
<proteinExistence type="predicted"/>
<dbReference type="Proteomes" id="UP001500221">
    <property type="component" value="Unassembled WGS sequence"/>
</dbReference>
<accession>A0ABP9PK37</accession>
<feature type="transmembrane region" description="Helical" evidence="1">
    <location>
        <begin position="26"/>
        <end position="46"/>
    </location>
</feature>
<keyword evidence="1" id="KW-0472">Membrane</keyword>
<comment type="caution">
    <text evidence="2">The sequence shown here is derived from an EMBL/GenBank/DDBJ whole genome shotgun (WGS) entry which is preliminary data.</text>
</comment>
<keyword evidence="1" id="KW-0812">Transmembrane</keyword>
<sequence length="51" mass="5519">MAFILWILAVALVIFGIVQLFQEQLLLGIVCIVVGLLIGPGGYSIFNRSKA</sequence>
<keyword evidence="1" id="KW-1133">Transmembrane helix</keyword>
<keyword evidence="3" id="KW-1185">Reference proteome</keyword>
<gene>
    <name evidence="2" type="ORF">GCM10023340_20830</name>
</gene>
<organism evidence="2 3">
    <name type="scientific">Nocardioides marinquilinus</name>
    <dbReference type="NCBI Taxonomy" id="1210400"/>
    <lineage>
        <taxon>Bacteria</taxon>
        <taxon>Bacillati</taxon>
        <taxon>Actinomycetota</taxon>
        <taxon>Actinomycetes</taxon>
        <taxon>Propionibacteriales</taxon>
        <taxon>Nocardioidaceae</taxon>
        <taxon>Nocardioides</taxon>
    </lineage>
</organism>
<evidence type="ECO:0000313" key="3">
    <source>
        <dbReference type="Proteomes" id="UP001500221"/>
    </source>
</evidence>
<name>A0ABP9PK37_9ACTN</name>
<dbReference type="RefSeq" id="WP_345457965.1">
    <property type="nucleotide sequence ID" value="NZ_BAABKG010000002.1"/>
</dbReference>
<protein>
    <submittedName>
        <fullName evidence="2">Uncharacterized protein</fullName>
    </submittedName>
</protein>
<dbReference type="InterPro" id="IPR047891">
    <property type="entry name" value="GPGG_membr"/>
</dbReference>
<reference evidence="3" key="1">
    <citation type="journal article" date="2019" name="Int. J. Syst. Evol. Microbiol.">
        <title>The Global Catalogue of Microorganisms (GCM) 10K type strain sequencing project: providing services to taxonomists for standard genome sequencing and annotation.</title>
        <authorList>
            <consortium name="The Broad Institute Genomics Platform"/>
            <consortium name="The Broad Institute Genome Sequencing Center for Infectious Disease"/>
            <person name="Wu L."/>
            <person name="Ma J."/>
        </authorList>
    </citation>
    <scope>NUCLEOTIDE SEQUENCE [LARGE SCALE GENOMIC DNA]</scope>
    <source>
        <strain evidence="3">JCM 18459</strain>
    </source>
</reference>
<dbReference type="EMBL" id="BAABKG010000002">
    <property type="protein sequence ID" value="GAA5147828.1"/>
    <property type="molecule type" value="Genomic_DNA"/>
</dbReference>
<dbReference type="NCBIfam" id="NF040511">
    <property type="entry name" value="membrane_GPGG"/>
    <property type="match status" value="1"/>
</dbReference>
<evidence type="ECO:0000313" key="2">
    <source>
        <dbReference type="EMBL" id="GAA5147828.1"/>
    </source>
</evidence>